<dbReference type="GO" id="GO:0004602">
    <property type="term" value="F:glutathione peroxidase activity"/>
    <property type="evidence" value="ECO:0007669"/>
    <property type="project" value="TreeGrafter"/>
</dbReference>
<protein>
    <submittedName>
        <fullName evidence="1">DsbA family protein</fullName>
    </submittedName>
</protein>
<organism evidence="1">
    <name type="scientific">Streptomyces sp. NBC_00180</name>
    <dbReference type="NCBI Taxonomy" id="2903632"/>
    <lineage>
        <taxon>Bacteria</taxon>
        <taxon>Bacillati</taxon>
        <taxon>Actinomycetota</taxon>
        <taxon>Actinomycetes</taxon>
        <taxon>Kitasatosporales</taxon>
        <taxon>Streptomycetaceae</taxon>
        <taxon>Streptomyces</taxon>
    </lineage>
</organism>
<accession>A0AAU1I8I3</accession>
<dbReference type="GO" id="GO:0006749">
    <property type="term" value="P:glutathione metabolic process"/>
    <property type="evidence" value="ECO:0007669"/>
    <property type="project" value="TreeGrafter"/>
</dbReference>
<dbReference type="Gene3D" id="3.40.30.10">
    <property type="entry name" value="Glutaredoxin"/>
    <property type="match status" value="1"/>
</dbReference>
<dbReference type="PANTHER" id="PTHR42943">
    <property type="entry name" value="GLUTATHIONE S-TRANSFERASE KAPPA"/>
    <property type="match status" value="1"/>
</dbReference>
<dbReference type="InterPro" id="IPR036249">
    <property type="entry name" value="Thioredoxin-like_sf"/>
</dbReference>
<evidence type="ECO:0000313" key="1">
    <source>
        <dbReference type="EMBL" id="WTP91467.1"/>
    </source>
</evidence>
<proteinExistence type="predicted"/>
<dbReference type="SUPFAM" id="SSF52833">
    <property type="entry name" value="Thioredoxin-like"/>
    <property type="match status" value="1"/>
</dbReference>
<dbReference type="GO" id="GO:0004364">
    <property type="term" value="F:glutathione transferase activity"/>
    <property type="evidence" value="ECO:0007669"/>
    <property type="project" value="TreeGrafter"/>
</dbReference>
<reference evidence="1" key="1">
    <citation type="submission" date="2022-10" db="EMBL/GenBank/DDBJ databases">
        <title>The complete genomes of actinobacterial strains from the NBC collection.</title>
        <authorList>
            <person name="Joergensen T.S."/>
            <person name="Alvarez Arevalo M."/>
            <person name="Sterndorff E.B."/>
            <person name="Faurdal D."/>
            <person name="Vuksanovic O."/>
            <person name="Mourched A.-S."/>
            <person name="Charusanti P."/>
            <person name="Shaw S."/>
            <person name="Blin K."/>
            <person name="Weber T."/>
        </authorList>
    </citation>
    <scope>NUCLEOTIDE SEQUENCE</scope>
    <source>
        <strain evidence="1">NBC 00180</strain>
    </source>
</reference>
<dbReference type="InterPro" id="IPR053977">
    <property type="entry name" value="Rv2466c-like"/>
</dbReference>
<name>A0AAU1I8I3_9ACTN</name>
<sequence length="246" mass="28129">MTSRPLSVDFHFDPMCPFAYAASVWIREVRTQCDITVNWRFFSLEEVNRAEGRKHPWERRWSYGWSLMRVAAYLRRRDEAFADAWYERIGRELHEHGGKPHDPDVARELLKEIGHDPRLLDEALADPTTHEDIRADHQRVVDAGGYGVPTLIFPDGQCLFGPVLIHPPTGERAARLWGSVTTLLEFPHVYEIQRPKSAAAHTDILTAMQPYLAGRDWETVDRGKVVDIPPLPAIEPATTDGEGRSW</sequence>
<dbReference type="PANTHER" id="PTHR42943:SF2">
    <property type="entry name" value="GLUTATHIONE S-TRANSFERASE KAPPA 1"/>
    <property type="match status" value="1"/>
</dbReference>
<dbReference type="AlphaFoldDB" id="A0AAU1I8I3"/>
<dbReference type="EMBL" id="CP108140">
    <property type="protein sequence ID" value="WTP91467.1"/>
    <property type="molecule type" value="Genomic_DNA"/>
</dbReference>
<dbReference type="InterPro" id="IPR051924">
    <property type="entry name" value="GST_Kappa/NadH"/>
</dbReference>
<gene>
    <name evidence="1" type="ORF">OG477_42100</name>
</gene>
<dbReference type="Pfam" id="PF22234">
    <property type="entry name" value="Rv2466c-like"/>
    <property type="match status" value="1"/>
</dbReference>